<organism evidence="1 2">
    <name type="scientific">Leptolyngbya boryana NIES-2135</name>
    <dbReference type="NCBI Taxonomy" id="1973484"/>
    <lineage>
        <taxon>Bacteria</taxon>
        <taxon>Bacillati</taxon>
        <taxon>Cyanobacteriota</taxon>
        <taxon>Cyanophyceae</taxon>
        <taxon>Leptolyngbyales</taxon>
        <taxon>Leptolyngbyaceae</taxon>
        <taxon>Leptolyngbya group</taxon>
        <taxon>Leptolyngbya</taxon>
    </lineage>
</organism>
<dbReference type="InterPro" id="IPR017601">
    <property type="entry name" value="DGQHR-contain_dom"/>
</dbReference>
<accession>A0A1Z4JRG6</accession>
<dbReference type="AlphaFoldDB" id="A0A1Z4JRG6"/>
<dbReference type="Pfam" id="PF14072">
    <property type="entry name" value="DndB"/>
    <property type="match status" value="1"/>
</dbReference>
<dbReference type="EMBL" id="AP018204">
    <property type="protein sequence ID" value="BAY59257.1"/>
    <property type="molecule type" value="Genomic_DNA"/>
</dbReference>
<gene>
    <name evidence="1" type="ORF">NIES2135_61340</name>
</gene>
<proteinExistence type="predicted"/>
<name>A0A1Z4JRG6_LEPBY</name>
<dbReference type="Proteomes" id="UP000217895">
    <property type="component" value="Plasmid Plasmid1 dna"/>
</dbReference>
<reference evidence="1 2" key="1">
    <citation type="submission" date="2017-06" db="EMBL/GenBank/DDBJ databases">
        <title>Genome sequencing of cyanobaciteial culture collection at National Institute for Environmental Studies (NIES).</title>
        <authorList>
            <person name="Hirose Y."/>
            <person name="Shimura Y."/>
            <person name="Fujisawa T."/>
            <person name="Nakamura Y."/>
            <person name="Kawachi M."/>
        </authorList>
    </citation>
    <scope>NUCLEOTIDE SEQUENCE [LARGE SCALE GENOMIC DNA]</scope>
    <source>
        <strain evidence="1 2">NIES-2135</strain>
        <plasmid evidence="2">Plasmid Plasmid1 dna</plasmid>
    </source>
</reference>
<dbReference type="InterPro" id="IPR017642">
    <property type="entry name" value="DNA_S_mod_DndB"/>
</dbReference>
<sequence>MRGIQCGDDYWLVQFTFDQLHTLLHPFFERPKVSAPLSLAQRTLDPRRAKKIARYVITGLSQPEEFYILLPIVITVDIPEWECYDFQALDLEIPGMEGLGLLGLPGSATFWVPDGQHRSWGAIQARLEAPGLTANETIGVMLIPDAEGQKRQRIFLDANQHGVKPNKSIISLFDHRDPYSDIARAVLTSVDIFRDRTALESTNIQPKSGDVFTLNSLRESCKLLLLGAERDLHQEAIRFWRHVAQHHPHWKLLQTSNDPTLRQHSIGFNALTLCALAIVGQELRQQQQLTRITKLERINWRLSNPDWNLCKLNNRIVKNRDTMRAMATYILERIAD</sequence>
<evidence type="ECO:0000313" key="2">
    <source>
        <dbReference type="Proteomes" id="UP000217895"/>
    </source>
</evidence>
<dbReference type="REBASE" id="207302">
    <property type="entry name" value="M.Lbo2135DndBP"/>
</dbReference>
<protein>
    <submittedName>
        <fullName evidence="1">DGQHR domain protein</fullName>
    </submittedName>
</protein>
<keyword evidence="2" id="KW-1185">Reference proteome</keyword>
<geneLocation type="plasmid" evidence="1">
    <name>plasmid1</name>
</geneLocation>
<evidence type="ECO:0000313" key="1">
    <source>
        <dbReference type="EMBL" id="BAY59257.1"/>
    </source>
</evidence>
<dbReference type="CDD" id="cd16412">
    <property type="entry name" value="dndB"/>
    <property type="match status" value="1"/>
</dbReference>
<dbReference type="NCBIfam" id="TIGR03187">
    <property type="entry name" value="DGQHR"/>
    <property type="match status" value="1"/>
</dbReference>
<keyword evidence="1" id="KW-0614">Plasmid</keyword>